<dbReference type="PANTHER" id="PTHR48105">
    <property type="entry name" value="THIOREDOXIN REDUCTASE 1-RELATED-RELATED"/>
    <property type="match status" value="1"/>
</dbReference>
<comment type="subunit">
    <text evidence="1 6">Homodimer.</text>
</comment>
<name>A0AAJ1R8J6_9LACO</name>
<dbReference type="InterPro" id="IPR036188">
    <property type="entry name" value="FAD/NAD-bd_sf"/>
</dbReference>
<accession>A0AAJ1R8J6</accession>
<sequence length="338" mass="36472">MAKDVFDIVIIGAGPAGLFAQFYAGLRELKTALIESTARVGGQITALYPEKTILDLAAFIGIPGRDLVAKLDQQAQLVNGNTFLNSEVTDIKKTASEFSVEINHHAAIQAKSVIIATGHGSFSPRKIDVPGASEAQQAGLLAYTLPDLSQTKNQQFAVVGGGNTAIDYALELVNHGKQVHLIHRRDNFRALESSMTKLENSDLTTFVTPKKISGLTKQAGKLLIQLQDMHDDSVNTLLVDQLIAGYGFTASFETIDHWQDKPQQYQQGFLTDTAQMTTTPGLFAVGDAASHLGKSDLIISAFGEVPIAVNQAVRYFDPDRGGPQHSTAINTKEIFKHG</sequence>
<dbReference type="Proteomes" id="UP000286907">
    <property type="component" value="Chromosome"/>
</dbReference>
<dbReference type="PRINTS" id="PR00469">
    <property type="entry name" value="PNDRDTASEII"/>
</dbReference>
<organism evidence="8 11">
    <name type="scientific">Oenococcus sicerae</name>
    <dbReference type="NCBI Taxonomy" id="2203724"/>
    <lineage>
        <taxon>Bacteria</taxon>
        <taxon>Bacillati</taxon>
        <taxon>Bacillota</taxon>
        <taxon>Bacilli</taxon>
        <taxon>Lactobacillales</taxon>
        <taxon>Lactobacillaceae</taxon>
        <taxon>Oenococcus</taxon>
    </lineage>
</organism>
<evidence type="ECO:0000313" key="11">
    <source>
        <dbReference type="Proteomes" id="UP001167919"/>
    </source>
</evidence>
<feature type="binding site" evidence="6">
    <location>
        <position position="327"/>
    </location>
    <ligand>
        <name>FAD</name>
        <dbReference type="ChEBI" id="CHEBI:57692"/>
    </ligand>
</feature>
<proteinExistence type="inferred from homology"/>
<dbReference type="InterPro" id="IPR023753">
    <property type="entry name" value="FAD/NAD-binding_dom"/>
</dbReference>
<dbReference type="GO" id="GO:0004324">
    <property type="term" value="F:ferredoxin-NADP+ reductase activity"/>
    <property type="evidence" value="ECO:0007669"/>
    <property type="project" value="UniProtKB-UniRule"/>
</dbReference>
<comment type="catalytic activity">
    <reaction evidence="6">
        <text>2 reduced [2Fe-2S]-[ferredoxin] + NADP(+) + H(+) = 2 oxidized [2Fe-2S]-[ferredoxin] + NADPH</text>
        <dbReference type="Rhea" id="RHEA:20125"/>
        <dbReference type="Rhea" id="RHEA-COMP:10000"/>
        <dbReference type="Rhea" id="RHEA-COMP:10001"/>
        <dbReference type="ChEBI" id="CHEBI:15378"/>
        <dbReference type="ChEBI" id="CHEBI:33737"/>
        <dbReference type="ChEBI" id="CHEBI:33738"/>
        <dbReference type="ChEBI" id="CHEBI:57783"/>
        <dbReference type="ChEBI" id="CHEBI:58349"/>
        <dbReference type="EC" id="1.18.1.2"/>
    </reaction>
</comment>
<dbReference type="Gene3D" id="3.50.50.60">
    <property type="entry name" value="FAD/NAD(P)-binding domain"/>
    <property type="match status" value="2"/>
</dbReference>
<keyword evidence="10" id="KW-1185">Reference proteome</keyword>
<feature type="binding site" evidence="6">
    <location>
        <position position="35"/>
    </location>
    <ligand>
        <name>FAD</name>
        <dbReference type="ChEBI" id="CHEBI:57692"/>
    </ligand>
</feature>
<evidence type="ECO:0000256" key="1">
    <source>
        <dbReference type="ARBA" id="ARBA00011738"/>
    </source>
</evidence>
<keyword evidence="5 6" id="KW-0560">Oxidoreductase</keyword>
<dbReference type="EMBL" id="CP029684">
    <property type="protein sequence ID" value="QAS69740.1"/>
    <property type="molecule type" value="Genomic_DNA"/>
</dbReference>
<dbReference type="RefSeq" id="WP_128686127.1">
    <property type="nucleotide sequence ID" value="NZ_CP029684.2"/>
</dbReference>
<evidence type="ECO:0000256" key="2">
    <source>
        <dbReference type="ARBA" id="ARBA00022630"/>
    </source>
</evidence>
<dbReference type="Pfam" id="PF07992">
    <property type="entry name" value="Pyr_redox_2"/>
    <property type="match status" value="1"/>
</dbReference>
<evidence type="ECO:0000256" key="4">
    <source>
        <dbReference type="ARBA" id="ARBA00022857"/>
    </source>
</evidence>
<reference evidence="9 10" key="1">
    <citation type="journal article" date="2019" name="Syst. Appl. Microbiol.">
        <title>Oenococcus sicerae sp. nov., isolated from French cider.</title>
        <authorList>
            <person name="Cousin F.J."/>
            <person name="Le Guellec R."/>
            <person name="Chagnot C."/>
            <person name="Goux D."/>
            <person name="Dalmasso M."/>
            <person name="Laplace J.M."/>
            <person name="Cretenet M."/>
        </authorList>
    </citation>
    <scope>NUCLEOTIDE SEQUENCE [LARGE SCALE GENOMIC DNA]</scope>
    <source>
        <strain evidence="9 10">UCMA 15228</strain>
    </source>
</reference>
<feature type="binding site" evidence="6">
    <location>
        <position position="48"/>
    </location>
    <ligand>
        <name>FAD</name>
        <dbReference type="ChEBI" id="CHEBI:57692"/>
    </ligand>
</feature>
<evidence type="ECO:0000259" key="7">
    <source>
        <dbReference type="Pfam" id="PF07992"/>
    </source>
</evidence>
<dbReference type="PRINTS" id="PR00368">
    <property type="entry name" value="FADPNR"/>
</dbReference>
<dbReference type="InterPro" id="IPR050097">
    <property type="entry name" value="Ferredoxin-NADP_redctase_2"/>
</dbReference>
<dbReference type="EMBL" id="SDWY01000002">
    <property type="protein sequence ID" value="MDN6900134.1"/>
    <property type="molecule type" value="Genomic_DNA"/>
</dbReference>
<dbReference type="Proteomes" id="UP001167919">
    <property type="component" value="Unassembled WGS sequence"/>
</dbReference>
<dbReference type="GO" id="GO:0050660">
    <property type="term" value="F:flavin adenine dinucleotide binding"/>
    <property type="evidence" value="ECO:0007669"/>
    <property type="project" value="UniProtKB-UniRule"/>
</dbReference>
<keyword evidence="4 6" id="KW-0521">NADP</keyword>
<comment type="cofactor">
    <cofactor evidence="6">
        <name>FAD</name>
        <dbReference type="ChEBI" id="CHEBI:57692"/>
    </cofactor>
    <text evidence="6">Binds 1 FAD per subunit.</text>
</comment>
<feature type="binding site" evidence="6">
    <location>
        <position position="122"/>
    </location>
    <ligand>
        <name>FAD</name>
        <dbReference type="ChEBI" id="CHEBI:57692"/>
    </ligand>
</feature>
<reference evidence="8" key="2">
    <citation type="submission" date="2019-01" db="EMBL/GenBank/DDBJ databases">
        <title>Oenococcus sicerae UCMA17102.</title>
        <authorList>
            <person name="Cousin F.J."/>
            <person name="Le Guellec R."/>
            <person name="Cretenet M."/>
        </authorList>
    </citation>
    <scope>NUCLEOTIDE SEQUENCE</scope>
    <source>
        <strain evidence="8">UCMA17102</strain>
    </source>
</reference>
<gene>
    <name evidence="9" type="ORF">DLJ48_04000</name>
    <name evidence="8" type="ORF">EVC35_03825</name>
</gene>
<keyword evidence="2 6" id="KW-0285">Flavoprotein</keyword>
<dbReference type="EC" id="1.18.1.2" evidence="6"/>
<evidence type="ECO:0000256" key="3">
    <source>
        <dbReference type="ARBA" id="ARBA00022827"/>
    </source>
</evidence>
<evidence type="ECO:0000313" key="9">
    <source>
        <dbReference type="EMBL" id="QAS69740.1"/>
    </source>
</evidence>
<evidence type="ECO:0000256" key="6">
    <source>
        <dbReference type="HAMAP-Rule" id="MF_01685"/>
    </source>
</evidence>
<evidence type="ECO:0000256" key="5">
    <source>
        <dbReference type="ARBA" id="ARBA00023002"/>
    </source>
</evidence>
<protein>
    <recommendedName>
        <fullName evidence="6">Ferredoxin--NADP reductase</fullName>
        <shortName evidence="6">FNR</shortName>
        <shortName evidence="6">Fd-NADP(+) reductase</shortName>
        <ecNumber evidence="6">1.18.1.2</ecNumber>
    </recommendedName>
</protein>
<dbReference type="AlphaFoldDB" id="A0AAJ1R8J6"/>
<dbReference type="InterPro" id="IPR022890">
    <property type="entry name" value="Fd--NADP_Rdtase_type_2"/>
</dbReference>
<keyword evidence="3 6" id="KW-0274">FAD</keyword>
<dbReference type="GO" id="GO:0050661">
    <property type="term" value="F:NADP binding"/>
    <property type="evidence" value="ECO:0007669"/>
    <property type="project" value="UniProtKB-UniRule"/>
</dbReference>
<comment type="caution">
    <text evidence="6">Lacks conserved residue(s) required for the propagation of feature annotation.</text>
</comment>
<reference evidence="9" key="3">
    <citation type="submission" date="2020-01" db="EMBL/GenBank/DDBJ databases">
        <authorList>
            <person name="Cousin F.J."/>
            <person name="Le Guellec R."/>
            <person name="Cretenet M."/>
        </authorList>
    </citation>
    <scope>NUCLEOTIDE SEQUENCE</scope>
    <source>
        <strain evidence="9">UCMA 15228</strain>
    </source>
</reference>
<comment type="similarity">
    <text evidence="6">Belongs to the ferredoxin--NADP reductase type 2 family.</text>
</comment>
<feature type="domain" description="FAD/NAD(P)-binding" evidence="7">
    <location>
        <begin position="6"/>
        <end position="310"/>
    </location>
</feature>
<feature type="binding site" evidence="6">
    <location>
        <position position="287"/>
    </location>
    <ligand>
        <name>FAD</name>
        <dbReference type="ChEBI" id="CHEBI:57692"/>
    </ligand>
</feature>
<dbReference type="SUPFAM" id="SSF51905">
    <property type="entry name" value="FAD/NAD(P)-binding domain"/>
    <property type="match status" value="1"/>
</dbReference>
<dbReference type="HAMAP" id="MF_01685">
    <property type="entry name" value="FENR2"/>
    <property type="match status" value="1"/>
</dbReference>
<feature type="binding site" evidence="6">
    <location>
        <position position="43"/>
    </location>
    <ligand>
        <name>FAD</name>
        <dbReference type="ChEBI" id="CHEBI:57692"/>
    </ligand>
</feature>
<evidence type="ECO:0000313" key="8">
    <source>
        <dbReference type="EMBL" id="MDN6900134.1"/>
    </source>
</evidence>
<evidence type="ECO:0000313" key="10">
    <source>
        <dbReference type="Proteomes" id="UP000286907"/>
    </source>
</evidence>
<feature type="binding site" evidence="6">
    <location>
        <position position="88"/>
    </location>
    <ligand>
        <name>FAD</name>
        <dbReference type="ChEBI" id="CHEBI:57692"/>
    </ligand>
</feature>